<dbReference type="InterPro" id="IPR036366">
    <property type="entry name" value="PGBDSf"/>
</dbReference>
<comment type="caution">
    <text evidence="11">The sequence shown here is derived from an EMBL/GenBank/DDBJ whole genome shotgun (WGS) entry which is preliminary data.</text>
</comment>
<keyword evidence="5" id="KW-0378">Hydrolase</keyword>
<feature type="domain" description="Cell wall hydrolase SleB" evidence="10">
    <location>
        <begin position="195"/>
        <end position="293"/>
    </location>
</feature>
<dbReference type="Gene3D" id="1.10.10.2520">
    <property type="entry name" value="Cell wall hydrolase SleB, domain 1"/>
    <property type="match status" value="1"/>
</dbReference>
<keyword evidence="7" id="KW-0961">Cell wall biogenesis/degradation</keyword>
<organism evidence="11 12">
    <name type="scientific">Thermotalea metallivorans</name>
    <dbReference type="NCBI Taxonomy" id="520762"/>
    <lineage>
        <taxon>Bacteria</taxon>
        <taxon>Bacillati</taxon>
        <taxon>Bacillota</taxon>
        <taxon>Clostridia</taxon>
        <taxon>Peptostreptococcales</taxon>
        <taxon>Thermotaleaceae</taxon>
        <taxon>Thermotalea</taxon>
    </lineage>
</organism>
<sequence>MKKFVRVVCFVLVILLIFGAIFIESIYAGSLSWGAKGSEVREVQEKLKRWGYYKGVVDGVFGAETYRAVLWFQKKNGLRADGIVGTQTKRALGITTVRRTQYDSTVRAAQQKLKQWGYYDGPVDGIYGSKTGSAVKRFQRKNGLRVDGLIGPQTKRALGLPTGTAKAAYTATSRGVSRSDDIRLLAMAIHGEARGEPYAGQVAVGAVILNRVRHPSFPNSIAGVIYQPGAFTAVADGQMYLPPNDTSFKAARDALNGWDPTGGAIYYWNPATATSKWIWSRKATVKIGKHWFAHQ</sequence>
<evidence type="ECO:0000259" key="9">
    <source>
        <dbReference type="Pfam" id="PF01471"/>
    </source>
</evidence>
<keyword evidence="3" id="KW-0309">Germination</keyword>
<evidence type="ECO:0000256" key="2">
    <source>
        <dbReference type="ARBA" id="ARBA00018364"/>
    </source>
</evidence>
<evidence type="ECO:0000256" key="8">
    <source>
        <dbReference type="NCBIfam" id="TIGR02869"/>
    </source>
</evidence>
<dbReference type="STRING" id="520762.AN619_03400"/>
<evidence type="ECO:0000256" key="7">
    <source>
        <dbReference type="ARBA" id="ARBA00023316"/>
    </source>
</evidence>
<feature type="domain" description="Peptidoglycan binding-like" evidence="9">
    <location>
        <begin position="104"/>
        <end position="158"/>
    </location>
</feature>
<accession>A0A140LBG1</accession>
<evidence type="ECO:0000259" key="10">
    <source>
        <dbReference type="Pfam" id="PF07486"/>
    </source>
</evidence>
<keyword evidence="12" id="KW-1185">Reference proteome</keyword>
<dbReference type="InterPro" id="IPR011105">
    <property type="entry name" value="Cell_wall_hydrolase_SleB"/>
</dbReference>
<dbReference type="GO" id="GO:0016787">
    <property type="term" value="F:hydrolase activity"/>
    <property type="evidence" value="ECO:0007669"/>
    <property type="project" value="UniProtKB-KW"/>
</dbReference>
<dbReference type="InterPro" id="IPR052905">
    <property type="entry name" value="LD-transpeptidase_YkuD-like"/>
</dbReference>
<proteinExistence type="inferred from homology"/>
<dbReference type="RefSeq" id="WP_068554471.1">
    <property type="nucleotide sequence ID" value="NZ_LOEE01000009.1"/>
</dbReference>
<keyword evidence="6" id="KW-0749">Sporulation</keyword>
<dbReference type="NCBIfam" id="TIGR02869">
    <property type="entry name" value="spore_SleB"/>
    <property type="match status" value="1"/>
</dbReference>
<dbReference type="GO" id="GO:0009847">
    <property type="term" value="P:spore germination"/>
    <property type="evidence" value="ECO:0007669"/>
    <property type="project" value="UniProtKB-UniRule"/>
</dbReference>
<dbReference type="Gene3D" id="6.20.240.60">
    <property type="match status" value="1"/>
</dbReference>
<keyword evidence="4" id="KW-0732">Signal</keyword>
<gene>
    <name evidence="11" type="primary">sleB_1</name>
    <name evidence="11" type="ORF">AN619_03400</name>
</gene>
<evidence type="ECO:0000256" key="3">
    <source>
        <dbReference type="ARBA" id="ARBA00022544"/>
    </source>
</evidence>
<dbReference type="Pfam" id="PF01471">
    <property type="entry name" value="PG_binding_1"/>
    <property type="match status" value="2"/>
</dbReference>
<reference evidence="11 12" key="1">
    <citation type="submission" date="2015-12" db="EMBL/GenBank/DDBJ databases">
        <title>Draft genome sequence of the thermoanaerobe Thermotalea metallivorans, an isolate from the runoff channel of the Great Artesian Basin, Australia.</title>
        <authorList>
            <person name="Patel B.K."/>
        </authorList>
    </citation>
    <scope>NUCLEOTIDE SEQUENCE [LARGE SCALE GENOMIC DNA]</scope>
    <source>
        <strain evidence="11 12">B2-1</strain>
    </source>
</reference>
<dbReference type="InterPro" id="IPR014224">
    <property type="entry name" value="Spore_cortex_SleB"/>
</dbReference>
<evidence type="ECO:0000313" key="12">
    <source>
        <dbReference type="Proteomes" id="UP000070456"/>
    </source>
</evidence>
<dbReference type="PATRIC" id="fig|520762.4.peg.385"/>
<evidence type="ECO:0000256" key="1">
    <source>
        <dbReference type="ARBA" id="ARBA00007010"/>
    </source>
</evidence>
<dbReference type="GO" id="GO:0071555">
    <property type="term" value="P:cell wall organization"/>
    <property type="evidence" value="ECO:0007669"/>
    <property type="project" value="UniProtKB-KW"/>
</dbReference>
<dbReference type="SUPFAM" id="SSF47090">
    <property type="entry name" value="PGBD-like"/>
    <property type="match status" value="2"/>
</dbReference>
<dbReference type="EMBL" id="LOEE01000009">
    <property type="protein sequence ID" value="KXG77886.1"/>
    <property type="molecule type" value="Genomic_DNA"/>
</dbReference>
<name>A0A140LBG1_9FIRM</name>
<evidence type="ECO:0000256" key="6">
    <source>
        <dbReference type="ARBA" id="ARBA00022969"/>
    </source>
</evidence>
<protein>
    <recommendedName>
        <fullName evidence="2 8">Spore cortex-lytic enzyme</fullName>
    </recommendedName>
</protein>
<evidence type="ECO:0000313" key="11">
    <source>
        <dbReference type="EMBL" id="KXG77886.1"/>
    </source>
</evidence>
<dbReference type="PANTHER" id="PTHR41533:SF1">
    <property type="entry name" value="L,D-TRANSPEPTIDASE YCBB-RELATED"/>
    <property type="match status" value="1"/>
</dbReference>
<comment type="similarity">
    <text evidence="1">Belongs to the SleB family.</text>
</comment>
<dbReference type="Pfam" id="PF07486">
    <property type="entry name" value="Hydrolase_2"/>
    <property type="match status" value="1"/>
</dbReference>
<dbReference type="PANTHER" id="PTHR41533">
    <property type="entry name" value="L,D-TRANSPEPTIDASE HI_1667-RELATED"/>
    <property type="match status" value="1"/>
</dbReference>
<feature type="domain" description="Peptidoglycan binding-like" evidence="9">
    <location>
        <begin position="37"/>
        <end position="92"/>
    </location>
</feature>
<dbReference type="Gene3D" id="1.10.101.10">
    <property type="entry name" value="PGBD-like superfamily/PGBD"/>
    <property type="match status" value="2"/>
</dbReference>
<dbReference type="InterPro" id="IPR042047">
    <property type="entry name" value="SleB_dom1"/>
</dbReference>
<dbReference type="InterPro" id="IPR002477">
    <property type="entry name" value="Peptidoglycan-bd-like"/>
</dbReference>
<evidence type="ECO:0000256" key="4">
    <source>
        <dbReference type="ARBA" id="ARBA00022729"/>
    </source>
</evidence>
<dbReference type="Proteomes" id="UP000070456">
    <property type="component" value="Unassembled WGS sequence"/>
</dbReference>
<evidence type="ECO:0000256" key="5">
    <source>
        <dbReference type="ARBA" id="ARBA00022801"/>
    </source>
</evidence>
<dbReference type="GO" id="GO:0030435">
    <property type="term" value="P:sporulation resulting in formation of a cellular spore"/>
    <property type="evidence" value="ECO:0007669"/>
    <property type="project" value="UniProtKB-KW"/>
</dbReference>
<dbReference type="InterPro" id="IPR036365">
    <property type="entry name" value="PGBD-like_sf"/>
</dbReference>
<dbReference type="AlphaFoldDB" id="A0A140LBG1"/>